<evidence type="ECO:0000256" key="3">
    <source>
        <dbReference type="ARBA" id="ARBA00022737"/>
    </source>
</evidence>
<accession>A0A6P6LJU9</accession>
<proteinExistence type="predicted"/>
<dbReference type="GO" id="GO:0005829">
    <property type="term" value="C:cytosol"/>
    <property type="evidence" value="ECO:0007669"/>
    <property type="project" value="TreeGrafter"/>
</dbReference>
<evidence type="ECO:0000256" key="6">
    <source>
        <dbReference type="SAM" id="MobiDB-lite"/>
    </source>
</evidence>
<protein>
    <submittedName>
        <fullName evidence="10">Sperm-associated antigen 1 isoform X1</fullName>
    </submittedName>
</protein>
<dbReference type="OrthoDB" id="2942533at2759"/>
<evidence type="ECO:0000256" key="5">
    <source>
        <dbReference type="PROSITE-ProRule" id="PRU00339"/>
    </source>
</evidence>
<dbReference type="Pfam" id="PF13432">
    <property type="entry name" value="TPR_16"/>
    <property type="match status" value="2"/>
</dbReference>
<dbReference type="PANTHER" id="PTHR45984">
    <property type="entry name" value="RNA (RNA) POLYMERASE II ASSOCIATED PROTEIN HOMOLOG"/>
    <property type="match status" value="1"/>
</dbReference>
<feature type="compositionally biased region" description="Basic and acidic residues" evidence="6">
    <location>
        <begin position="359"/>
        <end position="381"/>
    </location>
</feature>
<evidence type="ECO:0000256" key="2">
    <source>
        <dbReference type="ARBA" id="ARBA00022490"/>
    </source>
</evidence>
<evidence type="ECO:0000313" key="10">
    <source>
        <dbReference type="RefSeq" id="XP_026083731.1"/>
    </source>
</evidence>
<dbReference type="CTD" id="768178"/>
<dbReference type="SUPFAM" id="SSF48452">
    <property type="entry name" value="TPR-like"/>
    <property type="match status" value="2"/>
</dbReference>
<name>A0A6P6LJU9_CARAU</name>
<keyword evidence="4 5" id="KW-0802">TPR repeat</keyword>
<feature type="domain" description="RNA-polymerase II-associated protein 3-like C-terminal" evidence="8">
    <location>
        <begin position="634"/>
        <end position="723"/>
    </location>
</feature>
<feature type="chain" id="PRO_5027982453" evidence="7">
    <location>
        <begin position="23"/>
        <end position="754"/>
    </location>
</feature>
<keyword evidence="7" id="KW-0732">Signal</keyword>
<organism evidence="9 10">
    <name type="scientific">Carassius auratus</name>
    <name type="common">Goldfish</name>
    <dbReference type="NCBI Taxonomy" id="7957"/>
    <lineage>
        <taxon>Eukaryota</taxon>
        <taxon>Metazoa</taxon>
        <taxon>Chordata</taxon>
        <taxon>Craniata</taxon>
        <taxon>Vertebrata</taxon>
        <taxon>Euteleostomi</taxon>
        <taxon>Actinopterygii</taxon>
        <taxon>Neopterygii</taxon>
        <taxon>Teleostei</taxon>
        <taxon>Ostariophysi</taxon>
        <taxon>Cypriniformes</taxon>
        <taxon>Cyprinidae</taxon>
        <taxon>Cyprininae</taxon>
        <taxon>Carassius</taxon>
    </lineage>
</organism>
<feature type="region of interest" description="Disordered" evidence="6">
    <location>
        <begin position="595"/>
        <end position="619"/>
    </location>
</feature>
<dbReference type="Pfam" id="PF13877">
    <property type="entry name" value="RPAP3_C"/>
    <property type="match status" value="1"/>
</dbReference>
<sequence length="754" mass="84572">MIRSTLSLFSSLIFGVMSAAEAASALEAPGSSSRSVPVEHLDYSFIQSCSDLKHLEQILRVLRSGQDGFYPHLVEFCEKHIERLEPKSRVLRKERGPASAGSFSSEEWRNISEDLQMWERDMRLKEAELKRCPRYSDAEHFPPVRSSDASDQRRVSAAVKTVKTSCVPRPYTDWDRFDVDTECSNIDECDRNTRQASIRPVVSEITARINSTGLSAQERDVLALREKDKGNGAFRSRDYEEAVVYYSRSLSLAPSVAALNNRAQAHIRLQQWSTALSDCDAVLQLEPGNIKALLRRATAHKHLGHQQQSHADLRTVLLIEPHNTTAQKLLMEHTESDQLQETRPTGRKILIQEEDEEEERLRDESERDYAQEEDREEREVSGAESGIMGNPLKMPSCGDRHVETDTATNESRDESAAQPTHVDAQSEAPPTGHTHQRSEGHGPSEETLTERHTHNNSEHTTAEFELLKHDGNALVRSGCYQDAVDRYTGCLQLKPHECSVYTNRALCFIKLQRFTEARQDCDSALQLHPTNKKALYRRALANKGLKDYVACRSDLQQVLCLDASVTEAEQLLMEVTQLMTDCRASSGTRRIITINEVDEDGDEDDGDDEDGDDDGDVDEGSGAVVSSVSLRSWSVFEFGQALSSAVSGGDLLTCADLLRSVASERLPQLISTQLDGHTLGFIIRALHTHLLHTHPKLVFLHLQQLHTAHRLTMVLMLLSAEDRTHLSQIFQKLHAVQTEAFSQSDVSNLANKYM</sequence>
<evidence type="ECO:0000256" key="7">
    <source>
        <dbReference type="SAM" id="SignalP"/>
    </source>
</evidence>
<evidence type="ECO:0000256" key="1">
    <source>
        <dbReference type="ARBA" id="ARBA00004496"/>
    </source>
</evidence>
<dbReference type="SMART" id="SM00028">
    <property type="entry name" value="TPR"/>
    <property type="match status" value="6"/>
</dbReference>
<feature type="compositionally biased region" description="Basic and acidic residues" evidence="6">
    <location>
        <begin position="436"/>
        <end position="460"/>
    </location>
</feature>
<dbReference type="InterPro" id="IPR011990">
    <property type="entry name" value="TPR-like_helical_dom_sf"/>
</dbReference>
<dbReference type="InterPro" id="IPR025986">
    <property type="entry name" value="RPAP3-like_C"/>
</dbReference>
<dbReference type="InterPro" id="IPR051982">
    <property type="entry name" value="CiliaryAsmbly_MitoImport"/>
</dbReference>
<dbReference type="PROSITE" id="PS50005">
    <property type="entry name" value="TPR"/>
    <property type="match status" value="1"/>
</dbReference>
<feature type="compositionally biased region" description="Basic and acidic residues" evidence="6">
    <location>
        <begin position="398"/>
        <end position="415"/>
    </location>
</feature>
<dbReference type="PANTHER" id="PTHR45984:SF3">
    <property type="entry name" value="SPERM-ASSOCIATED ANTIGEN 1"/>
    <property type="match status" value="1"/>
</dbReference>
<gene>
    <name evidence="10" type="primary">spag1b</name>
</gene>
<feature type="compositionally biased region" description="Acidic residues" evidence="6">
    <location>
        <begin position="596"/>
        <end position="619"/>
    </location>
</feature>
<evidence type="ECO:0000259" key="8">
    <source>
        <dbReference type="Pfam" id="PF13877"/>
    </source>
</evidence>
<dbReference type="RefSeq" id="XP_026083731.1">
    <property type="nucleotide sequence ID" value="XM_026227946.1"/>
</dbReference>
<dbReference type="InterPro" id="IPR019734">
    <property type="entry name" value="TPR_rpt"/>
</dbReference>
<dbReference type="AlphaFoldDB" id="A0A6P6LJU9"/>
<dbReference type="Proteomes" id="UP000515129">
    <property type="component" value="Chromosome 41"/>
</dbReference>
<evidence type="ECO:0000313" key="9">
    <source>
        <dbReference type="Proteomes" id="UP000515129"/>
    </source>
</evidence>
<keyword evidence="2" id="KW-0963">Cytoplasm</keyword>
<dbReference type="KEGG" id="caua:113059436"/>
<feature type="repeat" description="TPR" evidence="5">
    <location>
        <begin position="498"/>
        <end position="531"/>
    </location>
</feature>
<feature type="region of interest" description="Disordered" evidence="6">
    <location>
        <begin position="332"/>
        <end position="460"/>
    </location>
</feature>
<keyword evidence="3" id="KW-0677">Repeat</keyword>
<reference evidence="10" key="1">
    <citation type="submission" date="2025-08" db="UniProtKB">
        <authorList>
            <consortium name="RefSeq"/>
        </authorList>
    </citation>
    <scope>IDENTIFICATION</scope>
    <source>
        <strain evidence="10">Wakin</strain>
        <tissue evidence="10">Muscle</tissue>
    </source>
</reference>
<keyword evidence="9" id="KW-1185">Reference proteome</keyword>
<dbReference type="Gene3D" id="1.25.40.10">
    <property type="entry name" value="Tetratricopeptide repeat domain"/>
    <property type="match status" value="2"/>
</dbReference>
<feature type="signal peptide" evidence="7">
    <location>
        <begin position="1"/>
        <end position="22"/>
    </location>
</feature>
<evidence type="ECO:0000256" key="4">
    <source>
        <dbReference type="ARBA" id="ARBA00022803"/>
    </source>
</evidence>
<comment type="subcellular location">
    <subcellularLocation>
        <location evidence="1">Cytoplasm</location>
    </subcellularLocation>
</comment>